<sequence length="144" mass="14839">MPDETTARRQRALVAVVVVLALAVWFSATAVVPTLRAEWGITATEAVWLTASVQIGFAVGALLSAGLNLADRFPPQHLLAVSAAAAALCTVALAVVADGLAVAVPLRLLTGFFLAGVYPVGMKLTVSWSPGRAAGQRWGCSSGR</sequence>
<evidence type="ECO:0000256" key="2">
    <source>
        <dbReference type="ARBA" id="ARBA00022692"/>
    </source>
</evidence>
<dbReference type="EMBL" id="AP027729">
    <property type="protein sequence ID" value="BDZ42425.1"/>
    <property type="molecule type" value="Genomic_DNA"/>
</dbReference>
<feature type="transmembrane region" description="Helical" evidence="5">
    <location>
        <begin position="77"/>
        <end position="96"/>
    </location>
</feature>
<keyword evidence="8" id="KW-1185">Reference proteome</keyword>
<dbReference type="Gene3D" id="1.20.1250.20">
    <property type="entry name" value="MFS general substrate transporter like domains"/>
    <property type="match status" value="1"/>
</dbReference>
<reference evidence="8" key="1">
    <citation type="journal article" date="2019" name="Int. J. Syst. Evol. Microbiol.">
        <title>The Global Catalogue of Microorganisms (GCM) 10K type strain sequencing project: providing services to taxonomists for standard genome sequencing and annotation.</title>
        <authorList>
            <consortium name="The Broad Institute Genomics Platform"/>
            <consortium name="The Broad Institute Genome Sequencing Center for Infectious Disease"/>
            <person name="Wu L."/>
            <person name="Ma J."/>
        </authorList>
    </citation>
    <scope>NUCLEOTIDE SEQUENCE [LARGE SCALE GENOMIC DNA]</scope>
    <source>
        <strain evidence="8">NBRC 108565</strain>
    </source>
</reference>
<evidence type="ECO:0000313" key="7">
    <source>
        <dbReference type="EMBL" id="BDZ42425.1"/>
    </source>
</evidence>
<dbReference type="PANTHER" id="PTHR23521:SF3">
    <property type="entry name" value="MFS TRANSPORTER"/>
    <property type="match status" value="1"/>
</dbReference>
<dbReference type="PROSITE" id="PS50850">
    <property type="entry name" value="MFS"/>
    <property type="match status" value="1"/>
</dbReference>
<dbReference type="InterPro" id="IPR036259">
    <property type="entry name" value="MFS_trans_sf"/>
</dbReference>
<dbReference type="Proteomes" id="UP001321475">
    <property type="component" value="Chromosome"/>
</dbReference>
<dbReference type="RefSeq" id="WP_286216910.1">
    <property type="nucleotide sequence ID" value="NZ_AP027729.1"/>
</dbReference>
<keyword evidence="2 5" id="KW-0812">Transmembrane</keyword>
<evidence type="ECO:0000259" key="6">
    <source>
        <dbReference type="PROSITE" id="PS50850"/>
    </source>
</evidence>
<dbReference type="Pfam" id="PF07690">
    <property type="entry name" value="MFS_1"/>
    <property type="match status" value="1"/>
</dbReference>
<feature type="transmembrane region" description="Helical" evidence="5">
    <location>
        <begin position="47"/>
        <end position="70"/>
    </location>
</feature>
<evidence type="ECO:0000256" key="5">
    <source>
        <dbReference type="SAM" id="Phobius"/>
    </source>
</evidence>
<feature type="transmembrane region" description="Helical" evidence="5">
    <location>
        <begin position="102"/>
        <end position="121"/>
    </location>
</feature>
<dbReference type="SUPFAM" id="SSF103473">
    <property type="entry name" value="MFS general substrate transporter"/>
    <property type="match status" value="1"/>
</dbReference>
<proteinExistence type="predicted"/>
<accession>A0ABM8G301</accession>
<keyword evidence="4 5" id="KW-0472">Membrane</keyword>
<feature type="transmembrane region" description="Helical" evidence="5">
    <location>
        <begin position="12"/>
        <end position="35"/>
    </location>
</feature>
<evidence type="ECO:0000256" key="4">
    <source>
        <dbReference type="ARBA" id="ARBA00023136"/>
    </source>
</evidence>
<protein>
    <recommendedName>
        <fullName evidence="6">Major facilitator superfamily (MFS) profile domain-containing protein</fullName>
    </recommendedName>
</protein>
<comment type="subcellular location">
    <subcellularLocation>
        <location evidence="1">Cell membrane</location>
        <topology evidence="1">Multi-pass membrane protein</topology>
    </subcellularLocation>
</comment>
<gene>
    <name evidence="7" type="ORF">GCM10025865_17240</name>
</gene>
<name>A0ABM8G301_9CELL</name>
<evidence type="ECO:0000256" key="3">
    <source>
        <dbReference type="ARBA" id="ARBA00022989"/>
    </source>
</evidence>
<feature type="domain" description="Major facilitator superfamily (MFS) profile" evidence="6">
    <location>
        <begin position="1"/>
        <end position="144"/>
    </location>
</feature>
<evidence type="ECO:0000313" key="8">
    <source>
        <dbReference type="Proteomes" id="UP001321475"/>
    </source>
</evidence>
<organism evidence="7 8">
    <name type="scientific">Paraoerskovia sediminicola</name>
    <dbReference type="NCBI Taxonomy" id="1138587"/>
    <lineage>
        <taxon>Bacteria</taxon>
        <taxon>Bacillati</taxon>
        <taxon>Actinomycetota</taxon>
        <taxon>Actinomycetes</taxon>
        <taxon>Micrococcales</taxon>
        <taxon>Cellulomonadaceae</taxon>
        <taxon>Paraoerskovia</taxon>
    </lineage>
</organism>
<evidence type="ECO:0000256" key="1">
    <source>
        <dbReference type="ARBA" id="ARBA00004651"/>
    </source>
</evidence>
<keyword evidence="3 5" id="KW-1133">Transmembrane helix</keyword>
<dbReference type="InterPro" id="IPR020846">
    <property type="entry name" value="MFS_dom"/>
</dbReference>
<dbReference type="PANTHER" id="PTHR23521">
    <property type="entry name" value="TRANSPORTER MFS SUPERFAMILY"/>
    <property type="match status" value="1"/>
</dbReference>
<dbReference type="InterPro" id="IPR011701">
    <property type="entry name" value="MFS"/>
</dbReference>